<accession>A0A8S0VSK0</accession>
<gene>
    <name evidence="1" type="ORF">AAE3_LOCUS9473</name>
</gene>
<comment type="caution">
    <text evidence="1">The sequence shown here is derived from an EMBL/GenBank/DDBJ whole genome shotgun (WGS) entry which is preliminary data.</text>
</comment>
<organism evidence="1 2">
    <name type="scientific">Cyclocybe aegerita</name>
    <name type="common">Black poplar mushroom</name>
    <name type="synonym">Agrocybe aegerita</name>
    <dbReference type="NCBI Taxonomy" id="1973307"/>
    <lineage>
        <taxon>Eukaryota</taxon>
        <taxon>Fungi</taxon>
        <taxon>Dikarya</taxon>
        <taxon>Basidiomycota</taxon>
        <taxon>Agaricomycotina</taxon>
        <taxon>Agaricomycetes</taxon>
        <taxon>Agaricomycetidae</taxon>
        <taxon>Agaricales</taxon>
        <taxon>Agaricineae</taxon>
        <taxon>Bolbitiaceae</taxon>
        <taxon>Cyclocybe</taxon>
    </lineage>
</organism>
<sequence length="329" mass="37063">MSHEPMNVEKTRRPLCQKSLISLLMRKNTFTPKPALEKLPLAVRKDLRDNFESKKEEFESQINETLGVPVKINIEPNAVWAYAEASGASSAGSTIAGYIEGFVDAAKSYVSKFGDLGKEYFKNAVSKAELTLVVNEKGADADSIHADVKDGVFRILFHQERLGYNQSWLSDPFVKAIDTAPQEGFDLLAKHSIETEYNAEIETVQEEIGKTLNLSDVVLDPNFEENYSKLLKKVDKDWQRTFGRATFEYFNDGLKSQLERQGFKGDEMLQEGFAEGVPSKTFKLRIVDKTKSGSTNETILEDGVIFIQTTIDNWWYNVYEAGSNVVDLL</sequence>
<reference evidence="1 2" key="1">
    <citation type="submission" date="2020-01" db="EMBL/GenBank/DDBJ databases">
        <authorList>
            <person name="Gupta K D."/>
        </authorList>
    </citation>
    <scope>NUCLEOTIDE SEQUENCE [LARGE SCALE GENOMIC DNA]</scope>
</reference>
<dbReference type="AlphaFoldDB" id="A0A8S0VSK0"/>
<dbReference type="EMBL" id="CACVBS010000058">
    <property type="protein sequence ID" value="CAA7267279.1"/>
    <property type="molecule type" value="Genomic_DNA"/>
</dbReference>
<protein>
    <submittedName>
        <fullName evidence="1">Uncharacterized protein</fullName>
    </submittedName>
</protein>
<evidence type="ECO:0000313" key="2">
    <source>
        <dbReference type="Proteomes" id="UP000467700"/>
    </source>
</evidence>
<evidence type="ECO:0000313" key="1">
    <source>
        <dbReference type="EMBL" id="CAA7267279.1"/>
    </source>
</evidence>
<dbReference type="OrthoDB" id="2364174at2759"/>
<proteinExistence type="predicted"/>
<name>A0A8S0VSK0_CYCAE</name>
<dbReference type="Proteomes" id="UP000467700">
    <property type="component" value="Unassembled WGS sequence"/>
</dbReference>
<keyword evidence="2" id="KW-1185">Reference proteome</keyword>